<protein>
    <submittedName>
        <fullName evidence="3">Uncharacterized protein</fullName>
    </submittedName>
</protein>
<sequence length="145" mass="16927">MNRMNYYSCRRHPTRNIDTKHVPLSLNGLKRVGDNPCPRLARGSEYMSQDLYFLYKNSNDYHIKEEVKKGIIKACRDTNKRFRCKRSLKGKSELKDVSTPSAEGVDNKHQKSPQKRDSNENPPEKRSMKTNSRKKPSKDMAYFSV</sequence>
<evidence type="ECO:0000313" key="2">
    <source>
        <dbReference type="Proteomes" id="UP000050795"/>
    </source>
</evidence>
<feature type="region of interest" description="Disordered" evidence="1">
    <location>
        <begin position="87"/>
        <end position="145"/>
    </location>
</feature>
<organism evidence="2 3">
    <name type="scientific">Trichobilharzia regenti</name>
    <name type="common">Nasal bird schistosome</name>
    <dbReference type="NCBI Taxonomy" id="157069"/>
    <lineage>
        <taxon>Eukaryota</taxon>
        <taxon>Metazoa</taxon>
        <taxon>Spiralia</taxon>
        <taxon>Lophotrochozoa</taxon>
        <taxon>Platyhelminthes</taxon>
        <taxon>Trematoda</taxon>
        <taxon>Digenea</taxon>
        <taxon>Strigeidida</taxon>
        <taxon>Schistosomatoidea</taxon>
        <taxon>Schistosomatidae</taxon>
        <taxon>Trichobilharzia</taxon>
    </lineage>
</organism>
<dbReference type="AlphaFoldDB" id="A0AA85K6I5"/>
<name>A0AA85K6I5_TRIRE</name>
<dbReference type="WBParaSite" id="TREG1_73630.1">
    <property type="protein sequence ID" value="TREG1_73630.1"/>
    <property type="gene ID" value="TREG1_73630"/>
</dbReference>
<dbReference type="Proteomes" id="UP000050795">
    <property type="component" value="Unassembled WGS sequence"/>
</dbReference>
<evidence type="ECO:0000256" key="1">
    <source>
        <dbReference type="SAM" id="MobiDB-lite"/>
    </source>
</evidence>
<keyword evidence="2" id="KW-1185">Reference proteome</keyword>
<reference evidence="3" key="2">
    <citation type="submission" date="2023-11" db="UniProtKB">
        <authorList>
            <consortium name="WormBaseParasite"/>
        </authorList>
    </citation>
    <scope>IDENTIFICATION</scope>
</reference>
<reference evidence="2" key="1">
    <citation type="submission" date="2022-06" db="EMBL/GenBank/DDBJ databases">
        <authorList>
            <person name="Berger JAMES D."/>
            <person name="Berger JAMES D."/>
        </authorList>
    </citation>
    <scope>NUCLEOTIDE SEQUENCE [LARGE SCALE GENOMIC DNA]</scope>
</reference>
<evidence type="ECO:0000313" key="3">
    <source>
        <dbReference type="WBParaSite" id="TREG1_73630.1"/>
    </source>
</evidence>
<feature type="compositionally biased region" description="Basic and acidic residues" evidence="1">
    <location>
        <begin position="105"/>
        <end position="127"/>
    </location>
</feature>
<proteinExistence type="predicted"/>
<accession>A0AA85K6I5</accession>